<evidence type="ECO:0000256" key="1">
    <source>
        <dbReference type="SAM" id="SignalP"/>
    </source>
</evidence>
<protein>
    <submittedName>
        <fullName evidence="2">Uncharacterized protein</fullName>
    </submittedName>
</protein>
<keyword evidence="3" id="KW-1185">Reference proteome</keyword>
<dbReference type="Proteomes" id="UP000601435">
    <property type="component" value="Unassembled WGS sequence"/>
</dbReference>
<keyword evidence="1" id="KW-0732">Signal</keyword>
<reference evidence="2" key="1">
    <citation type="submission" date="2021-02" db="EMBL/GenBank/DDBJ databases">
        <authorList>
            <person name="Dougan E. K."/>
            <person name="Rhodes N."/>
            <person name="Thang M."/>
            <person name="Chan C."/>
        </authorList>
    </citation>
    <scope>NUCLEOTIDE SEQUENCE</scope>
</reference>
<sequence length="117" mass="13332">RPPGRSALRTPALAYLTFIRLLWGDANEDRSDFGFGSLQKPNDDRLTTMNLVPSVRRHTSLTVLSADNVRLHSPLREFVRQRENNRNFPDSCVELDVLRDKAVAVSLWDLDKVLADD</sequence>
<dbReference type="AlphaFoldDB" id="A0A812X3C6"/>
<feature type="non-terminal residue" evidence="2">
    <location>
        <position position="1"/>
    </location>
</feature>
<proteinExistence type="predicted"/>
<name>A0A812X3C6_9DINO</name>
<organism evidence="2 3">
    <name type="scientific">Symbiodinium necroappetens</name>
    <dbReference type="NCBI Taxonomy" id="1628268"/>
    <lineage>
        <taxon>Eukaryota</taxon>
        <taxon>Sar</taxon>
        <taxon>Alveolata</taxon>
        <taxon>Dinophyceae</taxon>
        <taxon>Suessiales</taxon>
        <taxon>Symbiodiniaceae</taxon>
        <taxon>Symbiodinium</taxon>
    </lineage>
</organism>
<evidence type="ECO:0000313" key="3">
    <source>
        <dbReference type="Proteomes" id="UP000601435"/>
    </source>
</evidence>
<comment type="caution">
    <text evidence="2">The sequence shown here is derived from an EMBL/GenBank/DDBJ whole genome shotgun (WGS) entry which is preliminary data.</text>
</comment>
<gene>
    <name evidence="2" type="ORF">SNEC2469_LOCUS20559</name>
</gene>
<accession>A0A812X3C6</accession>
<feature type="signal peptide" evidence="1">
    <location>
        <begin position="1"/>
        <end position="24"/>
    </location>
</feature>
<feature type="non-terminal residue" evidence="2">
    <location>
        <position position="117"/>
    </location>
</feature>
<feature type="chain" id="PRO_5032304960" evidence="1">
    <location>
        <begin position="25"/>
        <end position="117"/>
    </location>
</feature>
<evidence type="ECO:0000313" key="2">
    <source>
        <dbReference type="EMBL" id="CAE7712824.1"/>
    </source>
</evidence>
<dbReference type="EMBL" id="CAJNJA010035882">
    <property type="protein sequence ID" value="CAE7712824.1"/>
    <property type="molecule type" value="Genomic_DNA"/>
</dbReference>